<sequence>MARDEEQWIIEVNREMMKSGDTSCSSSSWSWSWVSKVNNQVNKLSETRSAESKRWQTQSIYWIPGTVKELCSSSTTSYHPQMVSIGPYHHGNPHLEAMEDHKHRALLNFLQRSKTPLHSYVKALLPVAKDFMEAYGRSPQNEMKDIEAFLQMMILDGCFILEIMRMSTATPEGLVEMGYAANDPVFSNHGKLCFVPYLKRDMLMLENQLPLQVLVLLLLVEDGALMLDDLSKQDHLTALILKFFSQPHEMGNIKDYSGCLHILDLYRKSLLLDPCRKRKQKERTCDSDCLPGRGINKGDVVYIGSATELMEAGIRLKPSKTKNLNDITFEGGVLKLPVVVVDDALESGYLNLMAFERFHVGAGNDVTSYVFFMDKLIDSAKDVSLLQSCGILQNSLGSDKAVARLFNSLSRDVSLDSDSWLGVVHKMVSDYCEMPVPRWMAYAKHNYFTNPWVGMSIVAAIWLFALTGIQTFYTVLSYYHPS</sequence>
<dbReference type="PANTHER" id="PTHR31170">
    <property type="entry name" value="BNAC04G53230D PROTEIN"/>
    <property type="match status" value="1"/>
</dbReference>
<name>A0AAD4P6T2_PERFH</name>
<keyword evidence="3" id="KW-1185">Reference proteome</keyword>
<comment type="caution">
    <text evidence="2">The sequence shown here is derived from an EMBL/GenBank/DDBJ whole genome shotgun (WGS) entry which is preliminary data.</text>
</comment>
<keyword evidence="1" id="KW-0812">Transmembrane</keyword>
<organism evidence="2 3">
    <name type="scientific">Perilla frutescens var. hirtella</name>
    <name type="common">Perilla citriodora</name>
    <name type="synonym">Perilla setoyensis</name>
    <dbReference type="NCBI Taxonomy" id="608512"/>
    <lineage>
        <taxon>Eukaryota</taxon>
        <taxon>Viridiplantae</taxon>
        <taxon>Streptophyta</taxon>
        <taxon>Embryophyta</taxon>
        <taxon>Tracheophyta</taxon>
        <taxon>Spermatophyta</taxon>
        <taxon>Magnoliopsida</taxon>
        <taxon>eudicotyledons</taxon>
        <taxon>Gunneridae</taxon>
        <taxon>Pentapetalae</taxon>
        <taxon>asterids</taxon>
        <taxon>lamiids</taxon>
        <taxon>Lamiales</taxon>
        <taxon>Lamiaceae</taxon>
        <taxon>Nepetoideae</taxon>
        <taxon>Elsholtzieae</taxon>
        <taxon>Perilla</taxon>
    </lineage>
</organism>
<keyword evidence="1" id="KW-1133">Transmembrane helix</keyword>
<evidence type="ECO:0000313" key="3">
    <source>
        <dbReference type="Proteomes" id="UP001190926"/>
    </source>
</evidence>
<evidence type="ECO:0000313" key="2">
    <source>
        <dbReference type="EMBL" id="KAH6828386.1"/>
    </source>
</evidence>
<dbReference type="PANTHER" id="PTHR31170:SF18">
    <property type="entry name" value="(WILD MALAYSIAN BANANA) HYPOTHETICAL PROTEIN"/>
    <property type="match status" value="1"/>
</dbReference>
<dbReference type="EMBL" id="SDAM02000126">
    <property type="protein sequence ID" value="KAH6828386.1"/>
    <property type="molecule type" value="Genomic_DNA"/>
</dbReference>
<dbReference type="Pfam" id="PF03140">
    <property type="entry name" value="DUF247"/>
    <property type="match status" value="1"/>
</dbReference>
<dbReference type="Proteomes" id="UP001190926">
    <property type="component" value="Unassembled WGS sequence"/>
</dbReference>
<gene>
    <name evidence="2" type="ORF">C2S53_019994</name>
</gene>
<accession>A0AAD4P6T2</accession>
<keyword evidence="1" id="KW-0472">Membrane</keyword>
<dbReference type="AlphaFoldDB" id="A0AAD4P6T2"/>
<dbReference type="InterPro" id="IPR004158">
    <property type="entry name" value="DUF247_pln"/>
</dbReference>
<feature type="transmembrane region" description="Helical" evidence="1">
    <location>
        <begin position="452"/>
        <end position="476"/>
    </location>
</feature>
<evidence type="ECO:0000256" key="1">
    <source>
        <dbReference type="SAM" id="Phobius"/>
    </source>
</evidence>
<proteinExistence type="predicted"/>
<reference evidence="2 3" key="1">
    <citation type="journal article" date="2021" name="Nat. Commun.">
        <title>Incipient diploidization of the medicinal plant Perilla within 10,000 years.</title>
        <authorList>
            <person name="Zhang Y."/>
            <person name="Shen Q."/>
            <person name="Leng L."/>
            <person name="Zhang D."/>
            <person name="Chen S."/>
            <person name="Shi Y."/>
            <person name="Ning Z."/>
            <person name="Chen S."/>
        </authorList>
    </citation>
    <scope>NUCLEOTIDE SEQUENCE [LARGE SCALE GENOMIC DNA]</scope>
    <source>
        <strain evidence="3">cv. PC099</strain>
    </source>
</reference>
<protein>
    <submittedName>
        <fullName evidence="2">Uncharacterized protein</fullName>
    </submittedName>
</protein>